<protein>
    <recommendedName>
        <fullName evidence="1">GAF domain-containing protein</fullName>
    </recommendedName>
</protein>
<dbReference type="RefSeq" id="WP_203879808.1">
    <property type="nucleotide sequence ID" value="NZ_BOOK01000072.1"/>
</dbReference>
<organism evidence="2 3">
    <name type="scientific">Planobispora takensis</name>
    <dbReference type="NCBI Taxonomy" id="1367882"/>
    <lineage>
        <taxon>Bacteria</taxon>
        <taxon>Bacillati</taxon>
        <taxon>Actinomycetota</taxon>
        <taxon>Actinomycetes</taxon>
        <taxon>Streptosporangiales</taxon>
        <taxon>Streptosporangiaceae</taxon>
        <taxon>Planobispora</taxon>
    </lineage>
</organism>
<keyword evidence="3" id="KW-1185">Reference proteome</keyword>
<evidence type="ECO:0000259" key="1">
    <source>
        <dbReference type="SMART" id="SM00065"/>
    </source>
</evidence>
<sequence length="179" mass="19359">MNTDMTTLTDLERLSEIALYDLTAPGLREELDDLARRSAERLDCAVGLVTILLDSAQVYIGAHGLPADDWMTQAGGTPAEWAFCLRVVRTGRPYVVTDAPADPRYAGNPLVELAGVRSYAGVPLIGSGGHVLGAHCVKDFLSRSRSYGEAELEVLRQGAEEALTVLSRYRDRHLLAGSC</sequence>
<dbReference type="Proteomes" id="UP000634476">
    <property type="component" value="Unassembled WGS sequence"/>
</dbReference>
<proteinExistence type="predicted"/>
<dbReference type="InterPro" id="IPR029016">
    <property type="entry name" value="GAF-like_dom_sf"/>
</dbReference>
<dbReference type="Pfam" id="PF01590">
    <property type="entry name" value="GAF"/>
    <property type="match status" value="1"/>
</dbReference>
<dbReference type="AlphaFoldDB" id="A0A8J3T4K8"/>
<reference evidence="2" key="1">
    <citation type="submission" date="2021-01" db="EMBL/GenBank/DDBJ databases">
        <title>Whole genome shotgun sequence of Planobispora takensis NBRC 109077.</title>
        <authorList>
            <person name="Komaki H."/>
            <person name="Tamura T."/>
        </authorList>
    </citation>
    <scope>NUCLEOTIDE SEQUENCE</scope>
    <source>
        <strain evidence="2">NBRC 109077</strain>
    </source>
</reference>
<dbReference type="PANTHER" id="PTHR43102:SF2">
    <property type="entry name" value="GAF DOMAIN-CONTAINING PROTEIN"/>
    <property type="match status" value="1"/>
</dbReference>
<dbReference type="InterPro" id="IPR003018">
    <property type="entry name" value="GAF"/>
</dbReference>
<dbReference type="Gene3D" id="3.30.450.40">
    <property type="match status" value="1"/>
</dbReference>
<evidence type="ECO:0000313" key="2">
    <source>
        <dbReference type="EMBL" id="GII05608.1"/>
    </source>
</evidence>
<accession>A0A8J3T4K8</accession>
<dbReference type="SMART" id="SM00065">
    <property type="entry name" value="GAF"/>
    <property type="match status" value="1"/>
</dbReference>
<dbReference type="EMBL" id="BOOK01000072">
    <property type="protein sequence ID" value="GII05608.1"/>
    <property type="molecule type" value="Genomic_DNA"/>
</dbReference>
<gene>
    <name evidence="2" type="ORF">Pta02_76160</name>
</gene>
<evidence type="ECO:0000313" key="3">
    <source>
        <dbReference type="Proteomes" id="UP000634476"/>
    </source>
</evidence>
<feature type="domain" description="GAF" evidence="1">
    <location>
        <begin position="26"/>
        <end position="176"/>
    </location>
</feature>
<dbReference type="PANTHER" id="PTHR43102">
    <property type="entry name" value="SLR1143 PROTEIN"/>
    <property type="match status" value="1"/>
</dbReference>
<dbReference type="SUPFAM" id="SSF55781">
    <property type="entry name" value="GAF domain-like"/>
    <property type="match status" value="1"/>
</dbReference>
<name>A0A8J3T4K8_9ACTN</name>
<comment type="caution">
    <text evidence="2">The sequence shown here is derived from an EMBL/GenBank/DDBJ whole genome shotgun (WGS) entry which is preliminary data.</text>
</comment>